<sequence>MPPLPGEERALTLFADVHYYFSPPSPRPLLHRFDKGSYLYIYHDAAQRKARIEIANNPGFPEQDAFAGSLGTALLRNSDTFPTLFTLTVNAQRPSISGELPNQAEHEWSLASGHPQDTSGALHQLHTLDIYFWTTEDARLFLSTVQRILQPTQLDIIATQPAMHAAPVSTVVQQLEQVAISNPGYHNNYAGEISPTGSANLPPPPAGGPPKQPTAISQPSMGSAKPLDRPEGQPPTQAQEEKAELYTPLAYNPAAPAAPEPIKHREKTPPPSDSASGTGLAAAAAKEQGMPFTQSASIGLSQGSHNQMQGYNQQTSVSSPPPHGGSLSFGPTAGPPSTGHSATLSYPPHPPAQEPTTGVYRQQSFGPPPGGEYNQFQQQQQPAVTAYNQQQPYGQPYQPQASQPQPPLGGYSDYSYSQTQRPMANQYDVHNQVYRPTEGEHTYHQRHGSGSLAPSGDRKPSKIAENAMRVEKGVNRLFKKLEKKL</sequence>
<dbReference type="EMBL" id="CH476615">
    <property type="protein sequence ID" value="EEP77465.1"/>
    <property type="molecule type" value="Genomic_DNA"/>
</dbReference>
<dbReference type="RefSeq" id="XP_002542798.1">
    <property type="nucleotide sequence ID" value="XM_002542752.1"/>
</dbReference>
<evidence type="ECO:0000313" key="2">
    <source>
        <dbReference type="EMBL" id="EEP77465.1"/>
    </source>
</evidence>
<dbReference type="STRING" id="336963.C4JF92"/>
<dbReference type="eggNOG" id="ENOG502QQEE">
    <property type="taxonomic scope" value="Eukaryota"/>
</dbReference>
<gene>
    <name evidence="2" type="ORF">UREG_02314</name>
</gene>
<protein>
    <recommendedName>
        <fullName evidence="4">RNA recognition motif-containing protein</fullName>
    </recommendedName>
</protein>
<dbReference type="GeneID" id="8439127"/>
<proteinExistence type="predicted"/>
<feature type="compositionally biased region" description="Polar residues" evidence="1">
    <location>
        <begin position="354"/>
        <end position="365"/>
    </location>
</feature>
<feature type="compositionally biased region" description="Polar residues" evidence="1">
    <location>
        <begin position="291"/>
        <end position="318"/>
    </location>
</feature>
<evidence type="ECO:0000313" key="3">
    <source>
        <dbReference type="Proteomes" id="UP000002058"/>
    </source>
</evidence>
<feature type="compositionally biased region" description="Polar residues" evidence="1">
    <location>
        <begin position="414"/>
        <end position="423"/>
    </location>
</feature>
<name>C4JF92_UNCRE</name>
<evidence type="ECO:0008006" key="4">
    <source>
        <dbReference type="Google" id="ProtNLM"/>
    </source>
</evidence>
<dbReference type="HOGENOM" id="CLU_032402_0_0_1"/>
<dbReference type="OMA" id="LFADVHY"/>
<dbReference type="VEuPathDB" id="FungiDB:UREG_02314"/>
<organism evidence="2 3">
    <name type="scientific">Uncinocarpus reesii (strain UAMH 1704)</name>
    <dbReference type="NCBI Taxonomy" id="336963"/>
    <lineage>
        <taxon>Eukaryota</taxon>
        <taxon>Fungi</taxon>
        <taxon>Dikarya</taxon>
        <taxon>Ascomycota</taxon>
        <taxon>Pezizomycotina</taxon>
        <taxon>Eurotiomycetes</taxon>
        <taxon>Eurotiomycetidae</taxon>
        <taxon>Onygenales</taxon>
        <taxon>Onygenaceae</taxon>
        <taxon>Uncinocarpus</taxon>
    </lineage>
</organism>
<feature type="compositionally biased region" description="Basic and acidic residues" evidence="1">
    <location>
        <begin position="456"/>
        <end position="465"/>
    </location>
</feature>
<feature type="compositionally biased region" description="Low complexity" evidence="1">
    <location>
        <begin position="248"/>
        <end position="257"/>
    </location>
</feature>
<feature type="region of interest" description="Disordered" evidence="1">
    <location>
        <begin position="189"/>
        <end position="465"/>
    </location>
</feature>
<accession>C4JF92</accession>
<feature type="compositionally biased region" description="Pro residues" evidence="1">
    <location>
        <begin position="201"/>
        <end position="212"/>
    </location>
</feature>
<reference evidence="3" key="1">
    <citation type="journal article" date="2009" name="Genome Res.">
        <title>Comparative genomic analyses of the human fungal pathogens Coccidioides and their relatives.</title>
        <authorList>
            <person name="Sharpton T.J."/>
            <person name="Stajich J.E."/>
            <person name="Rounsley S.D."/>
            <person name="Gardner M.J."/>
            <person name="Wortman J.R."/>
            <person name="Jordar V.S."/>
            <person name="Maiti R."/>
            <person name="Kodira C.D."/>
            <person name="Neafsey D.E."/>
            <person name="Zeng Q."/>
            <person name="Hung C.-Y."/>
            <person name="McMahan C."/>
            <person name="Muszewska A."/>
            <person name="Grynberg M."/>
            <person name="Mandel M.A."/>
            <person name="Kellner E.M."/>
            <person name="Barker B.M."/>
            <person name="Galgiani J.N."/>
            <person name="Orbach M.J."/>
            <person name="Kirkland T.N."/>
            <person name="Cole G.T."/>
            <person name="Henn M.R."/>
            <person name="Birren B.W."/>
            <person name="Taylor J.W."/>
        </authorList>
    </citation>
    <scope>NUCLEOTIDE SEQUENCE [LARGE SCALE GENOMIC DNA]</scope>
    <source>
        <strain evidence="3">UAMH 1704</strain>
    </source>
</reference>
<dbReference type="KEGG" id="ure:UREG_02314"/>
<feature type="compositionally biased region" description="Low complexity" evidence="1">
    <location>
        <begin position="375"/>
        <end position="403"/>
    </location>
</feature>
<dbReference type="InParanoid" id="C4JF92"/>
<evidence type="ECO:0000256" key="1">
    <source>
        <dbReference type="SAM" id="MobiDB-lite"/>
    </source>
</evidence>
<dbReference type="AlphaFoldDB" id="C4JF92"/>
<dbReference type="OrthoDB" id="5408296at2759"/>
<dbReference type="Proteomes" id="UP000002058">
    <property type="component" value="Unassembled WGS sequence"/>
</dbReference>
<keyword evidence="3" id="KW-1185">Reference proteome</keyword>